<organism evidence="3 4">
    <name type="scientific">Cladophialophora chaetospira</name>
    <dbReference type="NCBI Taxonomy" id="386627"/>
    <lineage>
        <taxon>Eukaryota</taxon>
        <taxon>Fungi</taxon>
        <taxon>Dikarya</taxon>
        <taxon>Ascomycota</taxon>
        <taxon>Pezizomycotina</taxon>
        <taxon>Eurotiomycetes</taxon>
        <taxon>Chaetothyriomycetidae</taxon>
        <taxon>Chaetothyriales</taxon>
        <taxon>Herpotrichiellaceae</taxon>
        <taxon>Cladophialophora</taxon>
    </lineage>
</organism>
<accession>A0AA38WZB3</accession>
<name>A0AA38WZB3_9EURO</name>
<reference evidence="3" key="1">
    <citation type="submission" date="2022-10" db="EMBL/GenBank/DDBJ databases">
        <title>Culturing micro-colonial fungi from biological soil crusts in the Mojave desert and describing Neophaeococcomyces mojavensis, and introducing the new genera and species Taxawa tesnikishii.</title>
        <authorList>
            <person name="Kurbessoian T."/>
            <person name="Stajich J.E."/>
        </authorList>
    </citation>
    <scope>NUCLEOTIDE SEQUENCE</scope>
    <source>
        <strain evidence="3">TK_41</strain>
    </source>
</reference>
<feature type="compositionally biased region" description="Polar residues" evidence="1">
    <location>
        <begin position="87"/>
        <end position="104"/>
    </location>
</feature>
<comment type="caution">
    <text evidence="3">The sequence shown here is derived from an EMBL/GenBank/DDBJ whole genome shotgun (WGS) entry which is preliminary data.</text>
</comment>
<keyword evidence="4" id="KW-1185">Reference proteome</keyword>
<dbReference type="EMBL" id="JAPDRK010000020">
    <property type="protein sequence ID" value="KAJ9603926.1"/>
    <property type="molecule type" value="Genomic_DNA"/>
</dbReference>
<evidence type="ECO:0000313" key="3">
    <source>
        <dbReference type="EMBL" id="KAJ9603926.1"/>
    </source>
</evidence>
<dbReference type="Proteomes" id="UP001172673">
    <property type="component" value="Unassembled WGS sequence"/>
</dbReference>
<dbReference type="AlphaFoldDB" id="A0AA38WZB3"/>
<sequence length="328" mass="34083">MAFRRCFHAFFSTFMLAFVQITLALNNCQARELICFIVPNAGHPPNIEMLIDRIPDGSIDSICGSFAKTINENPEGNLTPPGCHTAATAQHQGSQDGSEDSNTIVFSTSDTSLETRDSLSNFLANAQSLFDQALQCQKTDFAVPCPELSTIMPPPPGGLLQGVDVSGSGAQLSQIGNSINVGAAGAVTITLNLVAVPDASQTDFSQLADIIDLSSQVEQEVAVAVTTISQTINQFIGSTSNAVGISPCESGIGFAGAGFLKVLIDRGITASGHNAATLMASDQWNTVISRLVDLALNAGNQVAGAGYSTTGQFGPVDFFVALAVGALH</sequence>
<keyword evidence="2" id="KW-0732">Signal</keyword>
<feature type="signal peptide" evidence="2">
    <location>
        <begin position="1"/>
        <end position="24"/>
    </location>
</feature>
<protein>
    <submittedName>
        <fullName evidence="3">Uncharacterized protein</fullName>
    </submittedName>
</protein>
<gene>
    <name evidence="3" type="ORF">H2200_011448</name>
</gene>
<evidence type="ECO:0000313" key="4">
    <source>
        <dbReference type="Proteomes" id="UP001172673"/>
    </source>
</evidence>
<feature type="chain" id="PRO_5041268402" evidence="2">
    <location>
        <begin position="25"/>
        <end position="328"/>
    </location>
</feature>
<feature type="region of interest" description="Disordered" evidence="1">
    <location>
        <begin position="74"/>
        <end position="104"/>
    </location>
</feature>
<evidence type="ECO:0000256" key="2">
    <source>
        <dbReference type="SAM" id="SignalP"/>
    </source>
</evidence>
<proteinExistence type="predicted"/>
<evidence type="ECO:0000256" key="1">
    <source>
        <dbReference type="SAM" id="MobiDB-lite"/>
    </source>
</evidence>